<sequence length="54" mass="5525">MQNSSFLKGMGMGLAIGASVGMALAPKRKNTNVVGKALKAAGELAENITDAMMK</sequence>
<gene>
    <name evidence="1" type="ORF">IAD36_06405</name>
</gene>
<dbReference type="Proteomes" id="UP000824238">
    <property type="component" value="Unassembled WGS sequence"/>
</dbReference>
<accession>A0A9D1DLU0</accession>
<evidence type="ECO:0000313" key="2">
    <source>
        <dbReference type="Proteomes" id="UP000824238"/>
    </source>
</evidence>
<reference evidence="1" key="1">
    <citation type="submission" date="2020-10" db="EMBL/GenBank/DDBJ databases">
        <authorList>
            <person name="Gilroy R."/>
        </authorList>
    </citation>
    <scope>NUCLEOTIDE SEQUENCE</scope>
    <source>
        <strain evidence="1">ChiGjej3B3-7149</strain>
    </source>
</reference>
<comment type="caution">
    <text evidence="1">The sequence shown here is derived from an EMBL/GenBank/DDBJ whole genome shotgun (WGS) entry which is preliminary data.</text>
</comment>
<proteinExistence type="predicted"/>
<dbReference type="EMBL" id="DVHH01000157">
    <property type="protein sequence ID" value="HIR55201.1"/>
    <property type="molecule type" value="Genomic_DNA"/>
</dbReference>
<dbReference type="AlphaFoldDB" id="A0A9D1DLU0"/>
<name>A0A9D1DLU0_9FIRM</name>
<protein>
    <recommendedName>
        <fullName evidence="3">YtxH domain-containing protein</fullName>
    </recommendedName>
</protein>
<organism evidence="1 2">
    <name type="scientific">Candidatus Scatomorpha intestinigallinarum</name>
    <dbReference type="NCBI Taxonomy" id="2840923"/>
    <lineage>
        <taxon>Bacteria</taxon>
        <taxon>Bacillati</taxon>
        <taxon>Bacillota</taxon>
        <taxon>Clostridia</taxon>
        <taxon>Eubacteriales</taxon>
        <taxon>Candidatus Scatomorpha</taxon>
    </lineage>
</organism>
<evidence type="ECO:0008006" key="3">
    <source>
        <dbReference type="Google" id="ProtNLM"/>
    </source>
</evidence>
<reference evidence="1" key="2">
    <citation type="journal article" date="2021" name="PeerJ">
        <title>Extensive microbial diversity within the chicken gut microbiome revealed by metagenomics and culture.</title>
        <authorList>
            <person name="Gilroy R."/>
            <person name="Ravi A."/>
            <person name="Getino M."/>
            <person name="Pursley I."/>
            <person name="Horton D.L."/>
            <person name="Alikhan N.F."/>
            <person name="Baker D."/>
            <person name="Gharbi K."/>
            <person name="Hall N."/>
            <person name="Watson M."/>
            <person name="Adriaenssens E.M."/>
            <person name="Foster-Nyarko E."/>
            <person name="Jarju S."/>
            <person name="Secka A."/>
            <person name="Antonio M."/>
            <person name="Oren A."/>
            <person name="Chaudhuri R.R."/>
            <person name="La Ragione R."/>
            <person name="Hildebrand F."/>
            <person name="Pallen M.J."/>
        </authorList>
    </citation>
    <scope>NUCLEOTIDE SEQUENCE</scope>
    <source>
        <strain evidence="1">ChiGjej3B3-7149</strain>
    </source>
</reference>
<evidence type="ECO:0000313" key="1">
    <source>
        <dbReference type="EMBL" id="HIR55201.1"/>
    </source>
</evidence>